<proteinExistence type="inferred from homology"/>
<evidence type="ECO:0000256" key="2">
    <source>
        <dbReference type="ARBA" id="ARBA00010621"/>
    </source>
</evidence>
<comment type="similarity">
    <text evidence="2 14">Belongs to the UppP family.</text>
</comment>
<dbReference type="NCBIfam" id="NF001393">
    <property type="entry name" value="PRK00281.2-4"/>
    <property type="match status" value="1"/>
</dbReference>
<protein>
    <recommendedName>
        <fullName evidence="4 14">Undecaprenyl-diphosphatase</fullName>
        <ecNumber evidence="3 14">3.6.1.27</ecNumber>
    </recommendedName>
    <alternativeName>
        <fullName evidence="12 14">Bacitracin resistance protein</fullName>
    </alternativeName>
    <alternativeName>
        <fullName evidence="11 14">Undecaprenyl pyrophosphate phosphatase</fullName>
    </alternativeName>
</protein>
<reference evidence="15 16" key="1">
    <citation type="submission" date="2020-09" db="EMBL/GenBank/DDBJ databases">
        <authorList>
            <person name="Tanuku N.R.S."/>
        </authorList>
    </citation>
    <scope>NUCLEOTIDE SEQUENCE [LARGE SCALE GENOMIC DNA]</scope>
    <source>
        <strain evidence="15 16">AK62</strain>
    </source>
</reference>
<dbReference type="PANTHER" id="PTHR30622:SF4">
    <property type="entry name" value="UNDECAPRENYL-DIPHOSPHATASE"/>
    <property type="match status" value="1"/>
</dbReference>
<dbReference type="NCBIfam" id="TIGR00753">
    <property type="entry name" value="undec_PP_bacA"/>
    <property type="match status" value="1"/>
</dbReference>
<evidence type="ECO:0000256" key="12">
    <source>
        <dbReference type="ARBA" id="ARBA00032932"/>
    </source>
</evidence>
<evidence type="ECO:0000256" key="14">
    <source>
        <dbReference type="HAMAP-Rule" id="MF_01006"/>
    </source>
</evidence>
<comment type="caution">
    <text evidence="15">The sequence shown here is derived from an EMBL/GenBank/DDBJ whole genome shotgun (WGS) entry which is preliminary data.</text>
</comment>
<evidence type="ECO:0000256" key="5">
    <source>
        <dbReference type="ARBA" id="ARBA00022475"/>
    </source>
</evidence>
<keyword evidence="10 14" id="KW-0046">Antibiotic resistance</keyword>
<dbReference type="EC" id="3.6.1.27" evidence="3 14"/>
<keyword evidence="9 14" id="KW-0472">Membrane</keyword>
<evidence type="ECO:0000256" key="10">
    <source>
        <dbReference type="ARBA" id="ARBA00023251"/>
    </source>
</evidence>
<keyword evidence="14" id="KW-0133">Cell shape</keyword>
<dbReference type="Proteomes" id="UP000810171">
    <property type="component" value="Unassembled WGS sequence"/>
</dbReference>
<evidence type="ECO:0000256" key="9">
    <source>
        <dbReference type="ARBA" id="ARBA00023136"/>
    </source>
</evidence>
<name>A0ABS3Z9N9_9GAMM</name>
<evidence type="ECO:0000256" key="11">
    <source>
        <dbReference type="ARBA" id="ARBA00032707"/>
    </source>
</evidence>
<dbReference type="Pfam" id="PF02673">
    <property type="entry name" value="BacA"/>
    <property type="match status" value="1"/>
</dbReference>
<evidence type="ECO:0000313" key="15">
    <source>
        <dbReference type="EMBL" id="MBP0048423.1"/>
    </source>
</evidence>
<comment type="miscellaneous">
    <text evidence="14">Bacitracin is thought to be involved in the inhibition of peptidoglycan synthesis by sequestering undecaprenyl diphosphate, thereby reducing the pool of lipid carrier available.</text>
</comment>
<keyword evidence="16" id="KW-1185">Reference proteome</keyword>
<keyword evidence="7 14" id="KW-0378">Hydrolase</keyword>
<evidence type="ECO:0000313" key="16">
    <source>
        <dbReference type="Proteomes" id="UP000810171"/>
    </source>
</evidence>
<evidence type="ECO:0000256" key="8">
    <source>
        <dbReference type="ARBA" id="ARBA00022989"/>
    </source>
</evidence>
<keyword evidence="5 14" id="KW-1003">Cell membrane</keyword>
<evidence type="ECO:0000256" key="3">
    <source>
        <dbReference type="ARBA" id="ARBA00012374"/>
    </source>
</evidence>
<dbReference type="InterPro" id="IPR003824">
    <property type="entry name" value="UppP"/>
</dbReference>
<dbReference type="HAMAP" id="MF_01006">
    <property type="entry name" value="Undec_diphosphatase"/>
    <property type="match status" value="1"/>
</dbReference>
<keyword evidence="14" id="KW-0961">Cell wall biogenesis/degradation</keyword>
<accession>A0ABS3Z9N9</accession>
<feature type="transmembrane region" description="Helical" evidence="14">
    <location>
        <begin position="252"/>
        <end position="269"/>
    </location>
</feature>
<dbReference type="PANTHER" id="PTHR30622">
    <property type="entry name" value="UNDECAPRENYL-DIPHOSPHATASE"/>
    <property type="match status" value="1"/>
</dbReference>
<keyword evidence="14" id="KW-0573">Peptidoglycan synthesis</keyword>
<evidence type="ECO:0000256" key="1">
    <source>
        <dbReference type="ARBA" id="ARBA00004651"/>
    </source>
</evidence>
<gene>
    <name evidence="14" type="primary">uppP</name>
    <name evidence="15" type="ORF">H9C73_06720</name>
</gene>
<feature type="transmembrane region" description="Helical" evidence="14">
    <location>
        <begin position="87"/>
        <end position="109"/>
    </location>
</feature>
<dbReference type="EMBL" id="JACVEW010000008">
    <property type="protein sequence ID" value="MBP0048423.1"/>
    <property type="molecule type" value="Genomic_DNA"/>
</dbReference>
<feature type="transmembrane region" description="Helical" evidence="14">
    <location>
        <begin position="44"/>
        <end position="62"/>
    </location>
</feature>
<evidence type="ECO:0000256" key="13">
    <source>
        <dbReference type="ARBA" id="ARBA00047594"/>
    </source>
</evidence>
<feature type="transmembrane region" description="Helical" evidence="14">
    <location>
        <begin position="186"/>
        <end position="204"/>
    </location>
</feature>
<keyword evidence="8 14" id="KW-1133">Transmembrane helix</keyword>
<evidence type="ECO:0000256" key="7">
    <source>
        <dbReference type="ARBA" id="ARBA00022801"/>
    </source>
</evidence>
<comment type="function">
    <text evidence="14">Catalyzes the dephosphorylation of undecaprenyl diphosphate (UPP). Confers resistance to bacitracin.</text>
</comment>
<evidence type="ECO:0000256" key="6">
    <source>
        <dbReference type="ARBA" id="ARBA00022692"/>
    </source>
</evidence>
<sequence length="274" mass="29351">MSPSDWIHTVLLAVLQGLTEFLPISSSAHLILPSQLFGWQDQGLAFDVGVHVGTLAAVVYYFRREVTQLSGAWLCSCRGSRSAEGDLAWLVLFATLPAILAGFMLNGLVDQFGRSILVIAATTLVFGVLLGWADSHRTERLSTSSLGLKDALLIGVAQAVALIPGTSRSGATITAALMLGYDRQTAARFSFLLSIPVILGAGTLKGLELYQAGDDAHWLAIALGTLVAGLSALACIHLFLKWLDRIGMRPFVIYRLVLGVLLLAVYFIWPEGVA</sequence>
<organism evidence="15 16">
    <name type="scientific">Marinobacterium alkalitolerans</name>
    <dbReference type="NCBI Taxonomy" id="1542925"/>
    <lineage>
        <taxon>Bacteria</taxon>
        <taxon>Pseudomonadati</taxon>
        <taxon>Pseudomonadota</taxon>
        <taxon>Gammaproteobacteria</taxon>
        <taxon>Oceanospirillales</taxon>
        <taxon>Oceanospirillaceae</taxon>
        <taxon>Marinobacterium</taxon>
    </lineage>
</organism>
<dbReference type="GO" id="GO:0050380">
    <property type="term" value="F:undecaprenyl-diphosphatase activity"/>
    <property type="evidence" value="ECO:0007669"/>
    <property type="project" value="UniProtKB-EC"/>
</dbReference>
<feature type="transmembrane region" description="Helical" evidence="14">
    <location>
        <begin position="116"/>
        <end position="133"/>
    </location>
</feature>
<comment type="catalytic activity">
    <reaction evidence="13 14">
        <text>di-trans,octa-cis-undecaprenyl diphosphate + H2O = di-trans,octa-cis-undecaprenyl phosphate + phosphate + H(+)</text>
        <dbReference type="Rhea" id="RHEA:28094"/>
        <dbReference type="ChEBI" id="CHEBI:15377"/>
        <dbReference type="ChEBI" id="CHEBI:15378"/>
        <dbReference type="ChEBI" id="CHEBI:43474"/>
        <dbReference type="ChEBI" id="CHEBI:58405"/>
        <dbReference type="ChEBI" id="CHEBI:60392"/>
        <dbReference type="EC" id="3.6.1.27"/>
    </reaction>
</comment>
<evidence type="ECO:0000256" key="4">
    <source>
        <dbReference type="ARBA" id="ARBA00021581"/>
    </source>
</evidence>
<comment type="subcellular location">
    <subcellularLocation>
        <location evidence="1 14">Cell membrane</location>
        <topology evidence="1 14">Multi-pass membrane protein</topology>
    </subcellularLocation>
</comment>
<keyword evidence="6 14" id="KW-0812">Transmembrane</keyword>
<feature type="transmembrane region" description="Helical" evidence="14">
    <location>
        <begin position="216"/>
        <end position="240"/>
    </location>
</feature>
<dbReference type="RefSeq" id="WP_209287044.1">
    <property type="nucleotide sequence ID" value="NZ_JACVEW010000008.1"/>
</dbReference>